<dbReference type="EMBL" id="JAMRYM010000210">
    <property type="protein sequence ID" value="MCM6764571.1"/>
    <property type="molecule type" value="Genomic_DNA"/>
</dbReference>
<comment type="caution">
    <text evidence="2">The sequence shown here is derived from an EMBL/GenBank/DDBJ whole genome shotgun (WGS) entry which is preliminary data.</text>
</comment>
<gene>
    <name evidence="2" type="ORF">NB037_19350</name>
</gene>
<feature type="non-terminal residue" evidence="2">
    <location>
        <position position="1"/>
    </location>
</feature>
<dbReference type="Proteomes" id="UP001155240">
    <property type="component" value="Unassembled WGS sequence"/>
</dbReference>
<evidence type="ECO:0000313" key="2">
    <source>
        <dbReference type="EMBL" id="MCM6764571.1"/>
    </source>
</evidence>
<dbReference type="SUPFAM" id="SSF55920">
    <property type="entry name" value="Creatinase/aminopeptidase"/>
    <property type="match status" value="1"/>
</dbReference>
<sequence>SARAVLLPAERERYRSLCRDAAAALTRELVGAHPEDSETEVAARLAGALVAAGADPVVVMVAGDGRLAHRHPLPTSAPLGRRAMIVVCARRHGLVANLSRWIRFDAEDPAATARSAALRRVEADAFRATRPGVPLSEVLAEIAAAYPRHGFDEHEWTRHHQGGAAGYAGRDPRATPTADDVVRDGQAFAWNPTAAAAKIEDTIVIDGEQVEVLTRDGEWPETLVDSVPRPLELIL</sequence>
<keyword evidence="3" id="KW-1185">Reference proteome</keyword>
<evidence type="ECO:0000313" key="3">
    <source>
        <dbReference type="Proteomes" id="UP001155240"/>
    </source>
</evidence>
<name>A0A9X2E2E1_9MICO</name>
<evidence type="ECO:0000259" key="1">
    <source>
        <dbReference type="Pfam" id="PF00557"/>
    </source>
</evidence>
<dbReference type="PANTHER" id="PTHR46112">
    <property type="entry name" value="AMINOPEPTIDASE"/>
    <property type="match status" value="1"/>
</dbReference>
<reference evidence="2" key="1">
    <citation type="submission" date="2022-06" db="EMBL/GenBank/DDBJ databases">
        <title>Whole genome shotgun sequencing (WGS) of Rathayibacter sp. ZW T2_19, isolated from stored onions (Allium cepa).</title>
        <authorList>
            <person name="Stoll D.A."/>
            <person name="Huch M."/>
        </authorList>
    </citation>
    <scope>NUCLEOTIDE SEQUENCE</scope>
    <source>
        <strain evidence="2">ZW T2_19</strain>
    </source>
</reference>
<dbReference type="AlphaFoldDB" id="A0A9X2E2E1"/>
<dbReference type="Gene3D" id="3.90.230.10">
    <property type="entry name" value="Creatinase/methionine aminopeptidase superfamily"/>
    <property type="match status" value="1"/>
</dbReference>
<dbReference type="InterPro" id="IPR000994">
    <property type="entry name" value="Pept_M24"/>
</dbReference>
<organism evidence="2 3">
    <name type="scientific">Rathayibacter rubneri</name>
    <dbReference type="NCBI Taxonomy" id="2950106"/>
    <lineage>
        <taxon>Bacteria</taxon>
        <taxon>Bacillati</taxon>
        <taxon>Actinomycetota</taxon>
        <taxon>Actinomycetes</taxon>
        <taxon>Micrococcales</taxon>
        <taxon>Microbacteriaceae</taxon>
        <taxon>Rathayibacter</taxon>
    </lineage>
</organism>
<dbReference type="InterPro" id="IPR050659">
    <property type="entry name" value="Peptidase_M24B"/>
</dbReference>
<proteinExistence type="predicted"/>
<dbReference type="InterPro" id="IPR036005">
    <property type="entry name" value="Creatinase/aminopeptidase-like"/>
</dbReference>
<accession>A0A9X2E2E1</accession>
<dbReference type="Pfam" id="PF00557">
    <property type="entry name" value="Peptidase_M24"/>
    <property type="match status" value="1"/>
</dbReference>
<dbReference type="PANTHER" id="PTHR46112:SF2">
    <property type="entry name" value="XAA-PRO AMINOPEPTIDASE P-RELATED"/>
    <property type="match status" value="1"/>
</dbReference>
<dbReference type="CDD" id="cd01066">
    <property type="entry name" value="APP_MetAP"/>
    <property type="match status" value="1"/>
</dbReference>
<feature type="domain" description="Peptidase M24" evidence="1">
    <location>
        <begin position="14"/>
        <end position="205"/>
    </location>
</feature>
<protein>
    <submittedName>
        <fullName evidence="2">M24 family metallopeptidase</fullName>
    </submittedName>
</protein>
<dbReference type="RefSeq" id="WP_251948704.1">
    <property type="nucleotide sequence ID" value="NZ_JAMRYM010000210.1"/>
</dbReference>